<accession>A0A1X1EWS1</accession>
<dbReference type="EMBL" id="MLJI01000001">
    <property type="protein sequence ID" value="ORM94364.1"/>
    <property type="molecule type" value="Genomic_DNA"/>
</dbReference>
<feature type="transmembrane region" description="Helical" evidence="1">
    <location>
        <begin position="30"/>
        <end position="51"/>
    </location>
</feature>
<proteinExistence type="predicted"/>
<feature type="transmembrane region" description="Helical" evidence="1">
    <location>
        <begin position="6"/>
        <end position="23"/>
    </location>
</feature>
<evidence type="ECO:0000256" key="1">
    <source>
        <dbReference type="SAM" id="Phobius"/>
    </source>
</evidence>
<reference evidence="2 3" key="1">
    <citation type="journal article" date="2017" name="Antonie Van Leeuwenhoek">
        <title>Phylogenomic resolution of the bacterial genus Pantoea and its relationship with Erwinia and Tatumella.</title>
        <authorList>
            <person name="Palmer M."/>
            <person name="Steenkamp E.T."/>
            <person name="Coetzee M.P."/>
            <person name="Chan W.Y."/>
            <person name="van Zyl E."/>
            <person name="De Maayer P."/>
            <person name="Coutinho T.A."/>
            <person name="Blom J."/>
            <person name="Smits T.H."/>
            <person name="Duffy B."/>
            <person name="Venter S.N."/>
        </authorList>
    </citation>
    <scope>NUCLEOTIDE SEQUENCE [LARGE SCALE GENOMIC DNA]</scope>
    <source>
        <strain evidence="2 3">LMG 2657</strain>
    </source>
</reference>
<evidence type="ECO:0000313" key="3">
    <source>
        <dbReference type="Proteomes" id="UP000193749"/>
    </source>
</evidence>
<keyword evidence="1" id="KW-0472">Membrane</keyword>
<name>A0A1X1EWS1_PANCY</name>
<dbReference type="AlphaFoldDB" id="A0A1X1EWS1"/>
<dbReference type="OrthoDB" id="6477852at2"/>
<dbReference type="STRING" id="55209.HA50_13785"/>
<sequence length="267" mass="29777">MLSLFPITLAAFVLLAVIIILLIRTTSLRLWQGVVLFLLPVLLANLLWFSWLHPRQQRQALAAEVASQLSEAQGYRLLKTQEPALWQLLNHELLHKRLAGVPPDEALGEMRGWLLDLVNQRLMRASDAAIINYISVSVEEMKALQQQDAQTCFRFLYPQVIGGINLQRVLSPALNQRDAQALDELLAQSTGDDQVVDNQAAQRDLQKVVGTLYGKWGDRLQQLNMPADTTVDRSAMCAMSIDLYSGILALPAKQAANLLRKMVSLTG</sequence>
<organism evidence="2 3">
    <name type="scientific">Pantoea cypripedii</name>
    <name type="common">Pectobacterium cypripedii</name>
    <name type="synonym">Erwinia cypripedii</name>
    <dbReference type="NCBI Taxonomy" id="55209"/>
    <lineage>
        <taxon>Bacteria</taxon>
        <taxon>Pseudomonadati</taxon>
        <taxon>Pseudomonadota</taxon>
        <taxon>Gammaproteobacteria</taxon>
        <taxon>Enterobacterales</taxon>
        <taxon>Erwiniaceae</taxon>
        <taxon>Pantoea</taxon>
    </lineage>
</organism>
<keyword evidence="1" id="KW-0812">Transmembrane</keyword>
<keyword evidence="1" id="KW-1133">Transmembrane helix</keyword>
<protein>
    <submittedName>
        <fullName evidence="2">Uncharacterized protein</fullName>
    </submittedName>
</protein>
<dbReference type="Proteomes" id="UP000193749">
    <property type="component" value="Unassembled WGS sequence"/>
</dbReference>
<gene>
    <name evidence="2" type="ORF">HA50_13785</name>
</gene>
<evidence type="ECO:0000313" key="2">
    <source>
        <dbReference type="EMBL" id="ORM94364.1"/>
    </source>
</evidence>
<keyword evidence="3" id="KW-1185">Reference proteome</keyword>
<dbReference type="RefSeq" id="WP_084876192.1">
    <property type="nucleotide sequence ID" value="NZ_JAGGMY010000001.1"/>
</dbReference>
<comment type="caution">
    <text evidence="2">The sequence shown here is derived from an EMBL/GenBank/DDBJ whole genome shotgun (WGS) entry which is preliminary data.</text>
</comment>